<dbReference type="AlphaFoldDB" id="A0A1F5ZP15"/>
<proteinExistence type="predicted"/>
<sequence length="103" mass="11817">MDKVFAFLDKETPKGTVNLIIQGTFGLYPYAFILEYWDDPNLKINPRWPLSTIDPDVFQMAKNTPTYVLLKEHDQIPAQLPLILVLKSEKPGGKYPLLLTKLK</sequence>
<reference evidence="1 2" key="1">
    <citation type="journal article" date="2016" name="Nat. Commun.">
        <title>Thousands of microbial genomes shed light on interconnected biogeochemical processes in an aquifer system.</title>
        <authorList>
            <person name="Anantharaman K."/>
            <person name="Brown C.T."/>
            <person name="Hug L.A."/>
            <person name="Sharon I."/>
            <person name="Castelle C.J."/>
            <person name="Probst A.J."/>
            <person name="Thomas B.C."/>
            <person name="Singh A."/>
            <person name="Wilkins M.J."/>
            <person name="Karaoz U."/>
            <person name="Brodie E.L."/>
            <person name="Williams K.H."/>
            <person name="Hubbard S.S."/>
            <person name="Banfield J.F."/>
        </authorList>
    </citation>
    <scope>NUCLEOTIDE SEQUENCE [LARGE SCALE GENOMIC DNA]</scope>
</reference>
<name>A0A1F5ZP15_9BACT</name>
<accession>A0A1F5ZP15</accession>
<evidence type="ECO:0000313" key="2">
    <source>
        <dbReference type="Proteomes" id="UP000177383"/>
    </source>
</evidence>
<dbReference type="EMBL" id="MFJE01000026">
    <property type="protein sequence ID" value="OGG14074.1"/>
    <property type="molecule type" value="Genomic_DNA"/>
</dbReference>
<comment type="caution">
    <text evidence="1">The sequence shown here is derived from an EMBL/GenBank/DDBJ whole genome shotgun (WGS) entry which is preliminary data.</text>
</comment>
<gene>
    <name evidence="1" type="ORF">A2773_07265</name>
</gene>
<organism evidence="1 2">
    <name type="scientific">Candidatus Gottesmanbacteria bacterium RIFCSPHIGHO2_01_FULL_39_10</name>
    <dbReference type="NCBI Taxonomy" id="1798375"/>
    <lineage>
        <taxon>Bacteria</taxon>
        <taxon>Candidatus Gottesmaniibacteriota</taxon>
    </lineage>
</organism>
<protein>
    <submittedName>
        <fullName evidence="1">Uncharacterized protein</fullName>
    </submittedName>
</protein>
<dbReference type="Proteomes" id="UP000177383">
    <property type="component" value="Unassembled WGS sequence"/>
</dbReference>
<evidence type="ECO:0000313" key="1">
    <source>
        <dbReference type="EMBL" id="OGG14074.1"/>
    </source>
</evidence>